<reference evidence="2" key="1">
    <citation type="submission" date="2025-08" db="UniProtKB">
        <authorList>
            <consortium name="Ensembl"/>
        </authorList>
    </citation>
    <scope>IDENTIFICATION</scope>
</reference>
<reference evidence="2" key="2">
    <citation type="submission" date="2025-09" db="UniProtKB">
        <authorList>
            <consortium name="Ensembl"/>
        </authorList>
    </citation>
    <scope>IDENTIFICATION</scope>
</reference>
<dbReference type="Proteomes" id="UP000261360">
    <property type="component" value="Unplaced"/>
</dbReference>
<dbReference type="AlphaFoldDB" id="A0A3B4WFD9"/>
<organism evidence="2 3">
    <name type="scientific">Seriola lalandi dorsalis</name>
    <dbReference type="NCBI Taxonomy" id="1841481"/>
    <lineage>
        <taxon>Eukaryota</taxon>
        <taxon>Metazoa</taxon>
        <taxon>Chordata</taxon>
        <taxon>Craniata</taxon>
        <taxon>Vertebrata</taxon>
        <taxon>Euteleostomi</taxon>
        <taxon>Actinopterygii</taxon>
        <taxon>Neopterygii</taxon>
        <taxon>Teleostei</taxon>
        <taxon>Neoteleostei</taxon>
        <taxon>Acanthomorphata</taxon>
        <taxon>Carangaria</taxon>
        <taxon>Carangiformes</taxon>
        <taxon>Carangidae</taxon>
        <taxon>Seriola</taxon>
    </lineage>
</organism>
<dbReference type="Gene3D" id="3.40.30.10">
    <property type="entry name" value="Glutaredoxin"/>
    <property type="match status" value="1"/>
</dbReference>
<evidence type="ECO:0000313" key="3">
    <source>
        <dbReference type="Proteomes" id="UP000261360"/>
    </source>
</evidence>
<evidence type="ECO:0000256" key="1">
    <source>
        <dbReference type="ARBA" id="ARBA00007764"/>
    </source>
</evidence>
<accession>A0A3B4WFD9</accession>
<evidence type="ECO:0008006" key="4">
    <source>
        <dbReference type="Google" id="ProtNLM"/>
    </source>
</evidence>
<dbReference type="InterPro" id="IPR051033">
    <property type="entry name" value="SH3BGR"/>
</dbReference>
<dbReference type="PANTHER" id="PTHR12232">
    <property type="entry name" value="SH3 DOMAIN-BINDING GLUTAMIC ACID-RICH-LIKE PROTEIN"/>
    <property type="match status" value="1"/>
</dbReference>
<dbReference type="Pfam" id="PF04908">
    <property type="entry name" value="SH3BGR"/>
    <property type="match status" value="1"/>
</dbReference>
<sequence length="94" mass="10610">MPLTLFFSSVSGSLELKKNQDRIFFVLESKKIPFEAVDISQNPEHKDLMRKRAGNPKALPPQLCNGDIYCGVSFSQCPVKVMIRCFDHVPPSQN</sequence>
<dbReference type="SUPFAM" id="SSF52833">
    <property type="entry name" value="Thioredoxin-like"/>
    <property type="match status" value="1"/>
</dbReference>
<comment type="similarity">
    <text evidence="1">Belongs to the SH3BGR family.</text>
</comment>
<keyword evidence="3" id="KW-1185">Reference proteome</keyword>
<dbReference type="GO" id="GO:0005737">
    <property type="term" value="C:cytoplasm"/>
    <property type="evidence" value="ECO:0007669"/>
    <property type="project" value="TreeGrafter"/>
</dbReference>
<name>A0A3B4WFD9_SERLL</name>
<proteinExistence type="inferred from homology"/>
<dbReference type="InterPro" id="IPR036249">
    <property type="entry name" value="Thioredoxin-like_sf"/>
</dbReference>
<dbReference type="InterPro" id="IPR006993">
    <property type="entry name" value="Glut_rich_SH3-bd"/>
</dbReference>
<dbReference type="GeneTree" id="ENSGT00940000171557"/>
<dbReference type="PANTHER" id="PTHR12232:SF15">
    <property type="entry name" value="SH3 DOMAIN-BINDING GLUTAMIC ACID-RICH PROTEIN HOMOLOG"/>
    <property type="match status" value="1"/>
</dbReference>
<evidence type="ECO:0000313" key="2">
    <source>
        <dbReference type="Ensembl" id="ENSSLDP00000000443.1"/>
    </source>
</evidence>
<protein>
    <recommendedName>
        <fullName evidence="4">GST N-terminal domain-containing protein</fullName>
    </recommendedName>
</protein>
<dbReference type="Ensembl" id="ENSSLDT00000000488.1">
    <property type="protein sequence ID" value="ENSSLDP00000000443.1"/>
    <property type="gene ID" value="ENSSLDG00000000450.1"/>
</dbReference>